<organism evidence="1 2">
    <name type="scientific">Candidatus Kaiserbacteria bacterium RIFCSPHIGHO2_02_FULL_54_22</name>
    <dbReference type="NCBI Taxonomy" id="1798495"/>
    <lineage>
        <taxon>Bacteria</taxon>
        <taxon>Candidatus Kaiseribacteriota</taxon>
    </lineage>
</organism>
<dbReference type="STRING" id="1798495.A3C19_03230"/>
<accession>A0A1F6DMN0</accession>
<dbReference type="AlphaFoldDB" id="A0A1F6DMN0"/>
<comment type="caution">
    <text evidence="1">The sequence shown here is derived from an EMBL/GenBank/DDBJ whole genome shotgun (WGS) entry which is preliminary data.</text>
</comment>
<sequence>MGNRDYKEFAADEYYHIYNRGNDKMDIFRNTQDYLNFLERLCVLLGMPRGALGISCGRR</sequence>
<evidence type="ECO:0000313" key="2">
    <source>
        <dbReference type="Proteomes" id="UP000178532"/>
    </source>
</evidence>
<evidence type="ECO:0000313" key="1">
    <source>
        <dbReference type="EMBL" id="OGG62688.1"/>
    </source>
</evidence>
<proteinExistence type="predicted"/>
<reference evidence="1 2" key="1">
    <citation type="journal article" date="2016" name="Nat. Commun.">
        <title>Thousands of microbial genomes shed light on interconnected biogeochemical processes in an aquifer system.</title>
        <authorList>
            <person name="Anantharaman K."/>
            <person name="Brown C.T."/>
            <person name="Hug L.A."/>
            <person name="Sharon I."/>
            <person name="Castelle C.J."/>
            <person name="Probst A.J."/>
            <person name="Thomas B.C."/>
            <person name="Singh A."/>
            <person name="Wilkins M.J."/>
            <person name="Karaoz U."/>
            <person name="Brodie E.L."/>
            <person name="Williams K.H."/>
            <person name="Hubbard S.S."/>
            <person name="Banfield J.F."/>
        </authorList>
    </citation>
    <scope>NUCLEOTIDE SEQUENCE [LARGE SCALE GENOMIC DNA]</scope>
</reference>
<dbReference type="EMBL" id="MFLI01000004">
    <property type="protein sequence ID" value="OGG62688.1"/>
    <property type="molecule type" value="Genomic_DNA"/>
</dbReference>
<protein>
    <submittedName>
        <fullName evidence="1">Uncharacterized protein</fullName>
    </submittedName>
</protein>
<gene>
    <name evidence="1" type="ORF">A3C19_03230</name>
</gene>
<name>A0A1F6DMN0_9BACT</name>
<dbReference type="Proteomes" id="UP000178532">
    <property type="component" value="Unassembled WGS sequence"/>
</dbReference>